<feature type="non-terminal residue" evidence="2">
    <location>
        <position position="141"/>
    </location>
</feature>
<organism evidence="2">
    <name type="scientific">uncultured Gemmatimonadota bacterium</name>
    <dbReference type="NCBI Taxonomy" id="203437"/>
    <lineage>
        <taxon>Bacteria</taxon>
        <taxon>Pseudomonadati</taxon>
        <taxon>Gemmatimonadota</taxon>
        <taxon>environmental samples</taxon>
    </lineage>
</organism>
<name>A0A6J4KYL4_9BACT</name>
<accession>A0A6J4KYL4</accession>
<evidence type="ECO:0000313" key="2">
    <source>
        <dbReference type="EMBL" id="CAA9314684.1"/>
    </source>
</evidence>
<sequence length="141" mass="16081">RPHRRGLRDAGPARARHLGRHRAVGPAVAHRRQPRHPPFHHARAGAGRPRARRRGAGGRRVHALLHPRARGRRPDRQPPDGPERHRPRPRPRPGPRPHAPRRAPRAGGALHHRRRAHRRLRRHPPPGVGPLGVRRALYRPV</sequence>
<proteinExistence type="predicted"/>
<protein>
    <submittedName>
        <fullName evidence="2">Uncharacterized protein</fullName>
    </submittedName>
</protein>
<feature type="region of interest" description="Disordered" evidence="1">
    <location>
        <begin position="1"/>
        <end position="141"/>
    </location>
</feature>
<feature type="compositionally biased region" description="Basic residues" evidence="1">
    <location>
        <begin position="85"/>
        <end position="124"/>
    </location>
</feature>
<feature type="non-terminal residue" evidence="2">
    <location>
        <position position="1"/>
    </location>
</feature>
<feature type="compositionally biased region" description="Basic residues" evidence="1">
    <location>
        <begin position="14"/>
        <end position="71"/>
    </location>
</feature>
<feature type="compositionally biased region" description="Basic and acidic residues" evidence="1">
    <location>
        <begin position="72"/>
        <end position="84"/>
    </location>
</feature>
<dbReference type="AlphaFoldDB" id="A0A6J4KYL4"/>
<gene>
    <name evidence="2" type="ORF">AVDCRST_MAG89-1341</name>
</gene>
<evidence type="ECO:0000256" key="1">
    <source>
        <dbReference type="SAM" id="MobiDB-lite"/>
    </source>
</evidence>
<dbReference type="EMBL" id="CADCTV010000297">
    <property type="protein sequence ID" value="CAA9314684.1"/>
    <property type="molecule type" value="Genomic_DNA"/>
</dbReference>
<reference evidence="2" key="1">
    <citation type="submission" date="2020-02" db="EMBL/GenBank/DDBJ databases">
        <authorList>
            <person name="Meier V. D."/>
        </authorList>
    </citation>
    <scope>NUCLEOTIDE SEQUENCE</scope>
    <source>
        <strain evidence="2">AVDCRST_MAG89</strain>
    </source>
</reference>